<feature type="compositionally biased region" description="Low complexity" evidence="1">
    <location>
        <begin position="321"/>
        <end position="335"/>
    </location>
</feature>
<feature type="compositionally biased region" description="Low complexity" evidence="1">
    <location>
        <begin position="344"/>
        <end position="362"/>
    </location>
</feature>
<gene>
    <name evidence="2" type="ORF">FA09DRAFT_339813</name>
</gene>
<name>A0A316Z9L3_9BASI</name>
<feature type="region of interest" description="Disordered" evidence="1">
    <location>
        <begin position="1"/>
        <end position="24"/>
    </location>
</feature>
<feature type="compositionally biased region" description="Polar residues" evidence="1">
    <location>
        <begin position="240"/>
        <end position="250"/>
    </location>
</feature>
<feature type="compositionally biased region" description="Polar residues" evidence="1">
    <location>
        <begin position="1"/>
        <end position="17"/>
    </location>
</feature>
<keyword evidence="3" id="KW-1185">Reference proteome</keyword>
<sequence length="475" mass="48389">MDSLTNLRDSLDSSSRQAAGGAKRDEVQLNADFKAAALQLTTLYRTSLSTATRAYSRGYTAALADLLDVVALRSRGSGSGGRAEAMMEDEGVTSSSSTATDFAWLERYLRGRMEAMRGEGEDEEIDEAETQRTREASVGSTASGTPRPPPRTARSSSHVQQRAAPPVSQPQPRSISAGSSSTARRSPPAAATGRPAAPPRAFAAPSAPPSAVRTRSAGGRSEPVSEAAPSSGERHRVTFSVDSNTSTDQGPGTPETPLVGPTSNAAVPTLTSPFTFTSPSTYAQHAGSSNSPVFGVTEAQSHAAASALKRRLVSGGGRGSAGHSSSAPISSASLGHFASPSTPGGRAARKAAAAAARGSGTLDLGGVGAGGRSSSGAGFEGHALSPVGEEAPASFRRLRSHSPADARTVRGLRSGAEAHASGRTVDASSEQMDESDEQREEKPGGRRGGALLGSDSGRGKRRRREGSATNAPGDA</sequence>
<dbReference type="PANTHER" id="PTHR38645:SF1">
    <property type="entry name" value="YALI0F12243P"/>
    <property type="match status" value="1"/>
</dbReference>
<proteinExistence type="predicted"/>
<accession>A0A316Z9L3</accession>
<evidence type="ECO:0000256" key="1">
    <source>
        <dbReference type="SAM" id="MobiDB-lite"/>
    </source>
</evidence>
<protein>
    <submittedName>
        <fullName evidence="2">Uncharacterized protein</fullName>
    </submittedName>
</protein>
<dbReference type="EMBL" id="KZ819297">
    <property type="protein sequence ID" value="PWN96883.1"/>
    <property type="molecule type" value="Genomic_DNA"/>
</dbReference>
<dbReference type="OrthoDB" id="21418at2759"/>
<dbReference type="AlphaFoldDB" id="A0A316Z9L3"/>
<feature type="compositionally biased region" description="Gly residues" evidence="1">
    <location>
        <begin position="363"/>
        <end position="373"/>
    </location>
</feature>
<reference evidence="2 3" key="1">
    <citation type="journal article" date="2018" name="Mol. Biol. Evol.">
        <title>Broad Genomic Sampling Reveals a Smut Pathogenic Ancestry of the Fungal Clade Ustilaginomycotina.</title>
        <authorList>
            <person name="Kijpornyongpan T."/>
            <person name="Mondo S.J."/>
            <person name="Barry K."/>
            <person name="Sandor L."/>
            <person name="Lee J."/>
            <person name="Lipzen A."/>
            <person name="Pangilinan J."/>
            <person name="LaButti K."/>
            <person name="Hainaut M."/>
            <person name="Henrissat B."/>
            <person name="Grigoriev I.V."/>
            <person name="Spatafora J.W."/>
            <person name="Aime M.C."/>
        </authorList>
    </citation>
    <scope>NUCLEOTIDE SEQUENCE [LARGE SCALE GENOMIC DNA]</scope>
    <source>
        <strain evidence="2 3">MCA 4186</strain>
    </source>
</reference>
<evidence type="ECO:0000313" key="2">
    <source>
        <dbReference type="EMBL" id="PWN96883.1"/>
    </source>
</evidence>
<dbReference type="RefSeq" id="XP_025597162.1">
    <property type="nucleotide sequence ID" value="XM_025744255.1"/>
</dbReference>
<organism evidence="2 3">
    <name type="scientific">Tilletiopsis washingtonensis</name>
    <dbReference type="NCBI Taxonomy" id="58919"/>
    <lineage>
        <taxon>Eukaryota</taxon>
        <taxon>Fungi</taxon>
        <taxon>Dikarya</taxon>
        <taxon>Basidiomycota</taxon>
        <taxon>Ustilaginomycotina</taxon>
        <taxon>Exobasidiomycetes</taxon>
        <taxon>Entylomatales</taxon>
        <taxon>Entylomatales incertae sedis</taxon>
        <taxon>Tilletiopsis</taxon>
    </lineage>
</organism>
<dbReference type="GeneID" id="37271799"/>
<feature type="compositionally biased region" description="Polar residues" evidence="1">
    <location>
        <begin position="282"/>
        <end position="292"/>
    </location>
</feature>
<feature type="compositionally biased region" description="Low complexity" evidence="1">
    <location>
        <begin position="172"/>
        <end position="217"/>
    </location>
</feature>
<feature type="compositionally biased region" description="Low complexity" evidence="1">
    <location>
        <begin position="268"/>
        <end position="281"/>
    </location>
</feature>
<dbReference type="Proteomes" id="UP000245946">
    <property type="component" value="Unassembled WGS sequence"/>
</dbReference>
<feature type="region of interest" description="Disordered" evidence="1">
    <location>
        <begin position="75"/>
        <end position="97"/>
    </location>
</feature>
<dbReference type="PANTHER" id="PTHR38645">
    <property type="entry name" value="CHROMOSOME 9, WHOLE GENOME SHOTGUN SEQUENCE"/>
    <property type="match status" value="1"/>
</dbReference>
<evidence type="ECO:0000313" key="3">
    <source>
        <dbReference type="Proteomes" id="UP000245946"/>
    </source>
</evidence>
<feature type="region of interest" description="Disordered" evidence="1">
    <location>
        <begin position="117"/>
        <end position="475"/>
    </location>
</feature>